<keyword evidence="5" id="KW-0812">Transmembrane</keyword>
<dbReference type="Proteomes" id="UP000224567">
    <property type="component" value="Unassembled WGS sequence"/>
</dbReference>
<evidence type="ECO:0000256" key="2">
    <source>
        <dbReference type="ARBA" id="ARBA00022723"/>
    </source>
</evidence>
<evidence type="ECO:0000256" key="4">
    <source>
        <dbReference type="SAM" id="MobiDB-lite"/>
    </source>
</evidence>
<dbReference type="GO" id="GO:0046872">
    <property type="term" value="F:metal ion binding"/>
    <property type="evidence" value="ECO:0007669"/>
    <property type="project" value="UniProtKB-KW"/>
</dbReference>
<dbReference type="Gene3D" id="3.40.1210.10">
    <property type="entry name" value="Survival protein SurE-like phosphatase/nucleotidase"/>
    <property type="match status" value="1"/>
</dbReference>
<keyword evidence="5" id="KW-0472">Membrane</keyword>
<comment type="similarity">
    <text evidence="1">Belongs to the SurE nucleotidase family.</text>
</comment>
<dbReference type="AlphaFoldDB" id="A0A2G2WL42"/>
<dbReference type="InterPro" id="IPR030048">
    <property type="entry name" value="SurE"/>
</dbReference>
<dbReference type="PANTHER" id="PTHR30457:SF5">
    <property type="entry name" value="OS01G0709400 PROTEIN"/>
    <property type="match status" value="1"/>
</dbReference>
<evidence type="ECO:0000256" key="3">
    <source>
        <dbReference type="ARBA" id="ARBA00022801"/>
    </source>
</evidence>
<organism evidence="7 8">
    <name type="scientific">Capsicum baccatum</name>
    <name type="common">Peruvian pepper</name>
    <dbReference type="NCBI Taxonomy" id="33114"/>
    <lineage>
        <taxon>Eukaryota</taxon>
        <taxon>Viridiplantae</taxon>
        <taxon>Streptophyta</taxon>
        <taxon>Embryophyta</taxon>
        <taxon>Tracheophyta</taxon>
        <taxon>Spermatophyta</taxon>
        <taxon>Magnoliopsida</taxon>
        <taxon>eudicotyledons</taxon>
        <taxon>Gunneridae</taxon>
        <taxon>Pentapetalae</taxon>
        <taxon>asterids</taxon>
        <taxon>lamiids</taxon>
        <taxon>Solanales</taxon>
        <taxon>Solanaceae</taxon>
        <taxon>Solanoideae</taxon>
        <taxon>Capsiceae</taxon>
        <taxon>Capsicum</taxon>
    </lineage>
</organism>
<keyword evidence="8" id="KW-1185">Reference proteome</keyword>
<reference evidence="7 8" key="1">
    <citation type="journal article" date="2017" name="Genome Biol.">
        <title>New reference genome sequences of hot pepper reveal the massive evolution of plant disease-resistance genes by retroduplication.</title>
        <authorList>
            <person name="Kim S."/>
            <person name="Park J."/>
            <person name="Yeom S.I."/>
            <person name="Kim Y.M."/>
            <person name="Seo E."/>
            <person name="Kim K.T."/>
            <person name="Kim M.S."/>
            <person name="Lee J.M."/>
            <person name="Cheong K."/>
            <person name="Shin H.S."/>
            <person name="Kim S.B."/>
            <person name="Han K."/>
            <person name="Lee J."/>
            <person name="Park M."/>
            <person name="Lee H.A."/>
            <person name="Lee H.Y."/>
            <person name="Lee Y."/>
            <person name="Oh S."/>
            <person name="Lee J.H."/>
            <person name="Choi E."/>
            <person name="Choi E."/>
            <person name="Lee S.E."/>
            <person name="Jeon J."/>
            <person name="Kim H."/>
            <person name="Choi G."/>
            <person name="Song H."/>
            <person name="Lee J."/>
            <person name="Lee S.C."/>
            <person name="Kwon J.K."/>
            <person name="Lee H.Y."/>
            <person name="Koo N."/>
            <person name="Hong Y."/>
            <person name="Kim R.W."/>
            <person name="Kang W.H."/>
            <person name="Huh J.H."/>
            <person name="Kang B.C."/>
            <person name="Yang T.J."/>
            <person name="Lee Y.H."/>
            <person name="Bennetzen J.L."/>
            <person name="Choi D."/>
        </authorList>
    </citation>
    <scope>NUCLEOTIDE SEQUENCE [LARGE SCALE GENOMIC DNA]</scope>
    <source>
        <strain evidence="8">cv. PBC81</strain>
    </source>
</reference>
<dbReference type="PANTHER" id="PTHR30457">
    <property type="entry name" value="5'-NUCLEOTIDASE SURE"/>
    <property type="match status" value="1"/>
</dbReference>
<dbReference type="GO" id="GO:0008252">
    <property type="term" value="F:nucleotidase activity"/>
    <property type="evidence" value="ECO:0007669"/>
    <property type="project" value="InterPro"/>
</dbReference>
<name>A0A2G2WL42_CAPBA</name>
<feature type="domain" description="Survival protein SurE-like phosphatase/nucleotidase" evidence="6">
    <location>
        <begin position="139"/>
        <end position="295"/>
    </location>
</feature>
<evidence type="ECO:0000259" key="6">
    <source>
        <dbReference type="Pfam" id="PF01975"/>
    </source>
</evidence>
<dbReference type="EMBL" id="MLFT02000006">
    <property type="protein sequence ID" value="PHT45880.1"/>
    <property type="molecule type" value="Genomic_DNA"/>
</dbReference>
<keyword evidence="2" id="KW-0479">Metal-binding</keyword>
<dbReference type="InterPro" id="IPR002828">
    <property type="entry name" value="SurE-like_Pase/nucleotidase"/>
</dbReference>
<sequence length="426" mass="46188">MRPSGEKANLLPPGLVSNLQDVLSNRKGKGPAASNNNEDGSNELISVSHDDDTRPVVMVTNADGIESPGLTYLVHALVRQGLYNVHVCAPQSWVFLYASLAISLLLIHISLHRLRVFIFDDETNLGFLKYGRITEKKIDESTSSHSFTLKETIAVTSTEIHGATAYAVTGTPVDCVSLALSGALFSWSKPALVISGINKGSSCGHNMFYSGIVAGARESLFSGVPSISISLDWKKDESQESDFKDAVGVCLQLINAALRDIEKGAFPKCCLLHVQVPKTPLTNKGFKLTKQSHWSLKLCWQAISASRNPAAGRFVPNQQSLGLQLAQLGRDASAAGAARRLATQKNNIEEVESVGVAGKSDPNRKAKYFRLELLDKKQEEKDEDLDFRALENGFIAVTPVSLVMHVEADVHAAASQWISTALQVEH</sequence>
<comment type="caution">
    <text evidence="7">The sequence shown here is derived from an EMBL/GenBank/DDBJ whole genome shotgun (WGS) entry which is preliminary data.</text>
</comment>
<evidence type="ECO:0000313" key="7">
    <source>
        <dbReference type="EMBL" id="PHT45880.1"/>
    </source>
</evidence>
<evidence type="ECO:0000313" key="8">
    <source>
        <dbReference type="Proteomes" id="UP000224567"/>
    </source>
</evidence>
<dbReference type="OrthoDB" id="202825at2759"/>
<evidence type="ECO:0000256" key="1">
    <source>
        <dbReference type="ARBA" id="ARBA00011062"/>
    </source>
</evidence>
<dbReference type="InterPro" id="IPR036523">
    <property type="entry name" value="SurE-like_sf"/>
</dbReference>
<reference evidence="8" key="2">
    <citation type="journal article" date="2017" name="J. Anim. Genet.">
        <title>Multiple reference genome sequences of hot pepper reveal the massive evolution of plant disease resistance genes by retroduplication.</title>
        <authorList>
            <person name="Kim S."/>
            <person name="Park J."/>
            <person name="Yeom S.-I."/>
            <person name="Kim Y.-M."/>
            <person name="Seo E."/>
            <person name="Kim K.-T."/>
            <person name="Kim M.-S."/>
            <person name="Lee J.M."/>
            <person name="Cheong K."/>
            <person name="Shin H.-S."/>
            <person name="Kim S.-B."/>
            <person name="Han K."/>
            <person name="Lee J."/>
            <person name="Park M."/>
            <person name="Lee H.-A."/>
            <person name="Lee H.-Y."/>
            <person name="Lee Y."/>
            <person name="Oh S."/>
            <person name="Lee J.H."/>
            <person name="Choi E."/>
            <person name="Choi E."/>
            <person name="Lee S.E."/>
            <person name="Jeon J."/>
            <person name="Kim H."/>
            <person name="Choi G."/>
            <person name="Song H."/>
            <person name="Lee J."/>
            <person name="Lee S.-C."/>
            <person name="Kwon J.-K."/>
            <person name="Lee H.-Y."/>
            <person name="Koo N."/>
            <person name="Hong Y."/>
            <person name="Kim R.W."/>
            <person name="Kang W.-H."/>
            <person name="Huh J.H."/>
            <person name="Kang B.-C."/>
            <person name="Yang T.-J."/>
            <person name="Lee Y.-H."/>
            <person name="Bennetzen J.L."/>
            <person name="Choi D."/>
        </authorList>
    </citation>
    <scope>NUCLEOTIDE SEQUENCE [LARGE SCALE GENOMIC DNA]</scope>
    <source>
        <strain evidence="8">cv. PBC81</strain>
    </source>
</reference>
<dbReference type="STRING" id="33114.A0A2G2WL42"/>
<accession>A0A2G2WL42</accession>
<evidence type="ECO:0000256" key="5">
    <source>
        <dbReference type="SAM" id="Phobius"/>
    </source>
</evidence>
<feature type="transmembrane region" description="Helical" evidence="5">
    <location>
        <begin position="93"/>
        <end position="111"/>
    </location>
</feature>
<dbReference type="Pfam" id="PF01975">
    <property type="entry name" value="SurE"/>
    <property type="match status" value="2"/>
</dbReference>
<gene>
    <name evidence="7" type="ORF">CQW23_15038</name>
</gene>
<feature type="domain" description="Survival protein SurE-like phosphatase/nucleotidase" evidence="6">
    <location>
        <begin position="57"/>
        <end position="92"/>
    </location>
</feature>
<keyword evidence="5" id="KW-1133">Transmembrane helix</keyword>
<feature type="region of interest" description="Disordered" evidence="4">
    <location>
        <begin position="25"/>
        <end position="47"/>
    </location>
</feature>
<feature type="compositionally biased region" description="Polar residues" evidence="4">
    <location>
        <begin position="33"/>
        <end position="45"/>
    </location>
</feature>
<dbReference type="SUPFAM" id="SSF64167">
    <property type="entry name" value="SurE-like"/>
    <property type="match status" value="2"/>
</dbReference>
<proteinExistence type="inferred from homology"/>
<keyword evidence="3" id="KW-0378">Hydrolase</keyword>
<protein>
    <recommendedName>
        <fullName evidence="6">Survival protein SurE-like phosphatase/nucleotidase domain-containing protein</fullName>
    </recommendedName>
</protein>